<keyword evidence="1" id="KW-0560">Oxidoreductase</keyword>
<proteinExistence type="predicted"/>
<evidence type="ECO:0000256" key="1">
    <source>
        <dbReference type="ARBA" id="ARBA00023002"/>
    </source>
</evidence>
<dbReference type="InterPro" id="IPR036291">
    <property type="entry name" value="NAD(P)-bd_dom_sf"/>
</dbReference>
<keyword evidence="3" id="KW-1185">Reference proteome</keyword>
<dbReference type="Pfam" id="PF00106">
    <property type="entry name" value="adh_short"/>
    <property type="match status" value="1"/>
</dbReference>
<evidence type="ECO:0000313" key="2">
    <source>
        <dbReference type="EMBL" id="KAH7007918.1"/>
    </source>
</evidence>
<dbReference type="Gene3D" id="3.40.50.720">
    <property type="entry name" value="NAD(P)-binding Rossmann-like Domain"/>
    <property type="match status" value="1"/>
</dbReference>
<name>A0ABQ8FPN4_9PEZI</name>
<organism evidence="2 3">
    <name type="scientific">Macrophomina phaseolina</name>
    <dbReference type="NCBI Taxonomy" id="35725"/>
    <lineage>
        <taxon>Eukaryota</taxon>
        <taxon>Fungi</taxon>
        <taxon>Dikarya</taxon>
        <taxon>Ascomycota</taxon>
        <taxon>Pezizomycotina</taxon>
        <taxon>Dothideomycetes</taxon>
        <taxon>Dothideomycetes incertae sedis</taxon>
        <taxon>Botryosphaeriales</taxon>
        <taxon>Botryosphaeriaceae</taxon>
        <taxon>Macrophomina</taxon>
    </lineage>
</organism>
<protein>
    <recommendedName>
        <fullName evidence="4">Short-chain dehydrogenase/reductase SDR</fullName>
    </recommendedName>
</protein>
<evidence type="ECO:0000313" key="3">
    <source>
        <dbReference type="Proteomes" id="UP000774617"/>
    </source>
</evidence>
<dbReference type="PANTHER" id="PTHR43157:SF31">
    <property type="entry name" value="PHOSPHATIDYLINOSITOL-GLYCAN BIOSYNTHESIS CLASS F PROTEIN"/>
    <property type="match status" value="1"/>
</dbReference>
<evidence type="ECO:0008006" key="4">
    <source>
        <dbReference type="Google" id="ProtNLM"/>
    </source>
</evidence>
<dbReference type="EMBL" id="JAGTJR010000122">
    <property type="protein sequence ID" value="KAH7007918.1"/>
    <property type="molecule type" value="Genomic_DNA"/>
</dbReference>
<dbReference type="SUPFAM" id="SSF51735">
    <property type="entry name" value="NAD(P)-binding Rossmann-fold domains"/>
    <property type="match status" value="1"/>
</dbReference>
<reference evidence="2 3" key="1">
    <citation type="journal article" date="2021" name="Nat. Commun.">
        <title>Genetic determinants of endophytism in the Arabidopsis root mycobiome.</title>
        <authorList>
            <person name="Mesny F."/>
            <person name="Miyauchi S."/>
            <person name="Thiergart T."/>
            <person name="Pickel B."/>
            <person name="Atanasova L."/>
            <person name="Karlsson M."/>
            <person name="Huettel B."/>
            <person name="Barry K.W."/>
            <person name="Haridas S."/>
            <person name="Chen C."/>
            <person name="Bauer D."/>
            <person name="Andreopoulos W."/>
            <person name="Pangilinan J."/>
            <person name="LaButti K."/>
            <person name="Riley R."/>
            <person name="Lipzen A."/>
            <person name="Clum A."/>
            <person name="Drula E."/>
            <person name="Henrissat B."/>
            <person name="Kohler A."/>
            <person name="Grigoriev I.V."/>
            <person name="Martin F.M."/>
            <person name="Hacquard S."/>
        </authorList>
    </citation>
    <scope>NUCLEOTIDE SEQUENCE [LARGE SCALE GENOMIC DNA]</scope>
    <source>
        <strain evidence="2 3">MPI-SDFR-AT-0080</strain>
    </source>
</reference>
<dbReference type="InterPro" id="IPR002347">
    <property type="entry name" value="SDR_fam"/>
</dbReference>
<accession>A0ABQ8FPN4</accession>
<dbReference type="PANTHER" id="PTHR43157">
    <property type="entry name" value="PHOSPHATIDYLINOSITOL-GLYCAN BIOSYNTHESIS CLASS F PROTEIN-RELATED"/>
    <property type="match status" value="1"/>
</dbReference>
<dbReference type="Proteomes" id="UP000774617">
    <property type="component" value="Unassembled WGS sequence"/>
</dbReference>
<gene>
    <name evidence="2" type="ORF">B0J12DRAFT_85079</name>
</gene>
<sequence>MSVRCSSIIPNKPTLTEKNLPDQSGKVFLITGGSGGIGQELASILYQHNAKVWIAARSESKSKEVMAAIRARHPQSRGQLAFLALQLDDLSTIKRSAEELLAKETRLDVLFNNAGVMVPPQGSKTKQGYELQVGVNNLAPFLFTALVRPLLVHTAKVAPRNSVRVIWVSSSAADGAPKPAIDFSNMHYEREEGVWAKYSRSKAGNVLHSVESARRMRGTGVLNIALNPGNFVTNLQQNMTKVELTMFKLIAHPPINGAYTELYAGLSEEITEANDAGWISPFGKVEKMRKDLEDPELGRKYWEWSEEQVRQYM</sequence>
<dbReference type="PRINTS" id="PR00081">
    <property type="entry name" value="GDHRDH"/>
</dbReference>
<comment type="caution">
    <text evidence="2">The sequence shown here is derived from an EMBL/GenBank/DDBJ whole genome shotgun (WGS) entry which is preliminary data.</text>
</comment>